<name>A0A0B7P0W2_PROFF</name>
<evidence type="ECO:0000256" key="1">
    <source>
        <dbReference type="SAM" id="MobiDB-lite"/>
    </source>
</evidence>
<sequence length="61" mass="6381">MVTHILPGGLPLRPEPFTTSRGRTLKQELVAATRNGVPVAAAGISRSTAINWPAKADSDDA</sequence>
<dbReference type="AlphaFoldDB" id="A0A0B7P0W2"/>
<gene>
    <name evidence="2" type="ORF">PFCIRM138_11770</name>
</gene>
<feature type="region of interest" description="Disordered" evidence="1">
    <location>
        <begin position="1"/>
        <end position="21"/>
    </location>
</feature>
<proteinExistence type="predicted"/>
<accession>A0A0B7P0W2</accession>
<protein>
    <submittedName>
        <fullName evidence="2">Uncharacterized protein</fullName>
    </submittedName>
</protein>
<evidence type="ECO:0000313" key="2">
    <source>
        <dbReference type="EMBL" id="CEP27078.1"/>
    </source>
</evidence>
<dbReference type="EMBL" id="LM676427">
    <property type="protein sequence ID" value="CEP27078.1"/>
    <property type="molecule type" value="Genomic_DNA"/>
</dbReference>
<reference evidence="2" key="1">
    <citation type="submission" date="2014-08" db="EMBL/GenBank/DDBJ databases">
        <authorList>
            <person name="Falentin Helene"/>
        </authorList>
    </citation>
    <scope>NUCLEOTIDE SEQUENCE</scope>
</reference>
<organism evidence="2">
    <name type="scientific">Propionibacterium freudenreichii subsp. freudenreichii</name>
    <dbReference type="NCBI Taxonomy" id="66712"/>
    <lineage>
        <taxon>Bacteria</taxon>
        <taxon>Bacillati</taxon>
        <taxon>Actinomycetota</taxon>
        <taxon>Actinomycetes</taxon>
        <taxon>Propionibacteriales</taxon>
        <taxon>Propionibacteriaceae</taxon>
        <taxon>Propionibacterium</taxon>
    </lineage>
</organism>